<dbReference type="EMBL" id="CP025066">
    <property type="protein sequence ID" value="AUX07743.1"/>
    <property type="molecule type" value="Genomic_DNA"/>
</dbReference>
<dbReference type="KEGG" id="hdf:AArcSl_0085"/>
<proteinExistence type="predicted"/>
<gene>
    <name evidence="2" type="ORF">AArcSl_0085</name>
</gene>
<keyword evidence="3" id="KW-1185">Reference proteome</keyword>
<dbReference type="Pfam" id="PF26071">
    <property type="entry name" value="DUF8028"/>
    <property type="match status" value="1"/>
</dbReference>
<evidence type="ECO:0000313" key="2">
    <source>
        <dbReference type="EMBL" id="AUX07743.1"/>
    </source>
</evidence>
<accession>A0A343TF71</accession>
<evidence type="ECO:0000313" key="3">
    <source>
        <dbReference type="Proteomes" id="UP000263012"/>
    </source>
</evidence>
<reference evidence="3" key="1">
    <citation type="submission" date="2017-11" db="EMBL/GenBank/DDBJ databases">
        <title>Phenotypic and genomic properties of facultatively anaerobic sulfur-reducing natronoarchaea from hypersaline soda lakes.</title>
        <authorList>
            <person name="Sorokin D.Y."/>
            <person name="Kublanov I.V."/>
            <person name="Roman P."/>
            <person name="Sinninghe Damste J.S."/>
            <person name="Golyshin P.N."/>
            <person name="Rojo D."/>
            <person name="Ciordia S."/>
            <person name="Mena M.D.C."/>
            <person name="Ferrer M."/>
            <person name="Messina E."/>
            <person name="Smedile F."/>
            <person name="La Spada G."/>
            <person name="La Cono V."/>
            <person name="Yakimov M.M."/>
        </authorList>
    </citation>
    <scope>NUCLEOTIDE SEQUENCE [LARGE SCALE GENOMIC DNA]</scope>
    <source>
        <strain evidence="3">AArc-Sl</strain>
    </source>
</reference>
<evidence type="ECO:0000256" key="1">
    <source>
        <dbReference type="SAM" id="Phobius"/>
    </source>
</evidence>
<protein>
    <submittedName>
        <fullName evidence="2">Uncharacterized protein</fullName>
    </submittedName>
</protein>
<sequence length="93" mass="9878">MSGSTQPSTDRFPVPGTAGTMAESAVSRLGETVRVLAFWGAILLPLAYVPVLHESVAGQRVDLFLLLLVLHVACILVGHERARNRSPGAGESR</sequence>
<dbReference type="RefSeq" id="WP_133412108.1">
    <property type="nucleotide sequence ID" value="NZ_CP025066.1"/>
</dbReference>
<keyword evidence="1" id="KW-0812">Transmembrane</keyword>
<feature type="transmembrane region" description="Helical" evidence="1">
    <location>
        <begin position="63"/>
        <end position="79"/>
    </location>
</feature>
<feature type="transmembrane region" description="Helical" evidence="1">
    <location>
        <begin position="33"/>
        <end position="51"/>
    </location>
</feature>
<name>A0A343TF71_9EURY</name>
<dbReference type="Proteomes" id="UP000263012">
    <property type="component" value="Chromosome"/>
</dbReference>
<organism evidence="2 3">
    <name type="scientific">Halalkaliarchaeum desulfuricum</name>
    <dbReference type="NCBI Taxonomy" id="2055893"/>
    <lineage>
        <taxon>Archaea</taxon>
        <taxon>Methanobacteriati</taxon>
        <taxon>Methanobacteriota</taxon>
        <taxon>Stenosarchaea group</taxon>
        <taxon>Halobacteria</taxon>
        <taxon>Halobacteriales</taxon>
        <taxon>Haloferacaceae</taxon>
        <taxon>Halalkaliarchaeum</taxon>
    </lineage>
</organism>
<keyword evidence="1" id="KW-1133">Transmembrane helix</keyword>
<dbReference type="GeneID" id="37876419"/>
<dbReference type="AlphaFoldDB" id="A0A343TF71"/>
<keyword evidence="1" id="KW-0472">Membrane</keyword>
<dbReference type="InterPro" id="IPR058341">
    <property type="entry name" value="DUF8028"/>
</dbReference>